<dbReference type="PROSITE" id="PS50113">
    <property type="entry name" value="PAC"/>
    <property type="match status" value="2"/>
</dbReference>
<reference evidence="13 14" key="1">
    <citation type="submission" date="2014-03" db="EMBL/GenBank/DDBJ databases">
        <title>Draft Genome Sequences of Four Burkholderia Strains.</title>
        <authorList>
            <person name="Liu X.Y."/>
            <person name="Li C.X."/>
            <person name="Xu J.H."/>
        </authorList>
    </citation>
    <scope>NUCLEOTIDE SEQUENCE [LARGE SCALE GENOMIC DNA]</scope>
    <source>
        <strain evidence="13 14">DSM 50014</strain>
    </source>
</reference>
<dbReference type="Gene3D" id="1.10.287.130">
    <property type="match status" value="1"/>
</dbReference>
<dbReference type="InterPro" id="IPR005467">
    <property type="entry name" value="His_kinase_dom"/>
</dbReference>
<dbReference type="Pfam" id="PF13426">
    <property type="entry name" value="PAS_9"/>
    <property type="match status" value="1"/>
</dbReference>
<dbReference type="SUPFAM" id="SSF55874">
    <property type="entry name" value="ATPase domain of HSP90 chaperone/DNA topoisomerase II/histidine kinase"/>
    <property type="match status" value="1"/>
</dbReference>
<dbReference type="InterPro" id="IPR000014">
    <property type="entry name" value="PAS"/>
</dbReference>
<dbReference type="EC" id="2.7.13.3" evidence="3"/>
<evidence type="ECO:0000256" key="4">
    <source>
        <dbReference type="ARBA" id="ARBA00022553"/>
    </source>
</evidence>
<evidence type="ECO:0000256" key="7">
    <source>
        <dbReference type="PROSITE-ProRule" id="PRU00169"/>
    </source>
</evidence>
<evidence type="ECO:0000256" key="5">
    <source>
        <dbReference type="ARBA" id="ARBA00022679"/>
    </source>
</evidence>
<keyword evidence="6" id="KW-0418">Kinase</keyword>
<evidence type="ECO:0000313" key="14">
    <source>
        <dbReference type="Proteomes" id="UP000027466"/>
    </source>
</evidence>
<feature type="domain" description="PAS" evidence="11">
    <location>
        <begin position="37"/>
        <end position="110"/>
    </location>
</feature>
<dbReference type="NCBIfam" id="TIGR00229">
    <property type="entry name" value="sensory_box"/>
    <property type="match status" value="2"/>
</dbReference>
<comment type="caution">
    <text evidence="13">The sequence shown here is derived from an EMBL/GenBank/DDBJ whole genome shotgun (WGS) entry which is preliminary data.</text>
</comment>
<dbReference type="SMART" id="SM00387">
    <property type="entry name" value="HATPase_c"/>
    <property type="match status" value="1"/>
</dbReference>
<dbReference type="Pfam" id="PF00072">
    <property type="entry name" value="Response_reg"/>
    <property type="match status" value="1"/>
</dbReference>
<dbReference type="InterPro" id="IPR013656">
    <property type="entry name" value="PAS_4"/>
</dbReference>
<dbReference type="InterPro" id="IPR001610">
    <property type="entry name" value="PAC"/>
</dbReference>
<feature type="domain" description="PAS" evidence="11">
    <location>
        <begin position="165"/>
        <end position="238"/>
    </location>
</feature>
<dbReference type="GO" id="GO:0005886">
    <property type="term" value="C:plasma membrane"/>
    <property type="evidence" value="ECO:0007669"/>
    <property type="project" value="UniProtKB-SubCell"/>
</dbReference>
<dbReference type="InterPro" id="IPR003661">
    <property type="entry name" value="HisK_dim/P_dom"/>
</dbReference>
<evidence type="ECO:0000259" key="11">
    <source>
        <dbReference type="PROSITE" id="PS50112"/>
    </source>
</evidence>
<feature type="region of interest" description="Disordered" evidence="8">
    <location>
        <begin position="1"/>
        <end position="32"/>
    </location>
</feature>
<evidence type="ECO:0000259" key="12">
    <source>
        <dbReference type="PROSITE" id="PS50113"/>
    </source>
</evidence>
<evidence type="ECO:0000256" key="8">
    <source>
        <dbReference type="SAM" id="MobiDB-lite"/>
    </source>
</evidence>
<evidence type="ECO:0000256" key="6">
    <source>
        <dbReference type="ARBA" id="ARBA00022777"/>
    </source>
</evidence>
<dbReference type="Gene3D" id="3.30.450.20">
    <property type="entry name" value="PAS domain"/>
    <property type="match status" value="2"/>
</dbReference>
<dbReference type="InterPro" id="IPR000700">
    <property type="entry name" value="PAS-assoc_C"/>
</dbReference>
<feature type="domain" description="PAC" evidence="12">
    <location>
        <begin position="112"/>
        <end position="164"/>
    </location>
</feature>
<dbReference type="GO" id="GO:0000155">
    <property type="term" value="F:phosphorelay sensor kinase activity"/>
    <property type="evidence" value="ECO:0007669"/>
    <property type="project" value="InterPro"/>
</dbReference>
<dbReference type="InterPro" id="IPR004358">
    <property type="entry name" value="Sig_transdc_His_kin-like_C"/>
</dbReference>
<evidence type="ECO:0000259" key="9">
    <source>
        <dbReference type="PROSITE" id="PS50109"/>
    </source>
</evidence>
<dbReference type="PROSITE" id="PS50112">
    <property type="entry name" value="PAS"/>
    <property type="match status" value="2"/>
</dbReference>
<dbReference type="InterPro" id="IPR035965">
    <property type="entry name" value="PAS-like_dom_sf"/>
</dbReference>
<dbReference type="PANTHER" id="PTHR43547">
    <property type="entry name" value="TWO-COMPONENT HISTIDINE KINASE"/>
    <property type="match status" value="1"/>
</dbReference>
<dbReference type="Gene3D" id="3.30.565.10">
    <property type="entry name" value="Histidine kinase-like ATPase, C-terminal domain"/>
    <property type="match status" value="1"/>
</dbReference>
<dbReference type="PANTHER" id="PTHR43547:SF2">
    <property type="entry name" value="HYBRID SIGNAL TRANSDUCTION HISTIDINE KINASE C"/>
    <property type="match status" value="1"/>
</dbReference>
<dbReference type="PRINTS" id="PR00344">
    <property type="entry name" value="BCTRLSENSOR"/>
</dbReference>
<dbReference type="SMART" id="SM00448">
    <property type="entry name" value="REC"/>
    <property type="match status" value="1"/>
</dbReference>
<dbReference type="Pfam" id="PF02518">
    <property type="entry name" value="HATPase_c"/>
    <property type="match status" value="1"/>
</dbReference>
<dbReference type="SMART" id="SM00388">
    <property type="entry name" value="HisKA"/>
    <property type="match status" value="1"/>
</dbReference>
<sequence>MLDQATRQQEIDTMPKPETGSTAGHGHVPMRPGDASDELLYRTLVQEIEDCAIFMLGLDGRIRTWNAGAQKIKGYTADDIIGEHFSRFYTPDALARGWPDYELEQALATGRFEDEGWRVRKDGTLFWANVVINLLRDPSGKPMGFAKLTRDLTVRRQEEERLRQSEERFRLLIEAVKDYAIFMLDPDGNVASWNSGAVEIKGYRPEEIIGRHFSVFYGPEDVAAGKPRRELELAVRFGRVEDEGWRVRKDGSLFWANVVISAMHDSSGRLRGFAKVTRDMSARRRIDELERSSQHVSEFLATLAHELRNPLAPLRNAVGVMQLEPALTPTLASCRDMIDRQTAQLARLVDDLLDMGRITTGKIELRVAPVDMKDVVMHSIEAVRPLADQRGQVIEVRSPQERLVVEGDLARLVQVLQNLLNNASKFSPAGSRIVIEVEGEARAVLLRVTDQGRGIAADALERVFTLFAQEDRLLDPTHNGLGIGLTLCRSLVELHGGAILAASEGRGKGSTFTVRLPLARQHACRRDTDRLPGEQPAPGGALRVLVIDDNRDSADSLAMLIGLKGHEARVAYDGAHGLAIAREFLPDLVLVDLAMPDFDGFFVLRELRAQPAFHSATTAAMTGFGQEQDRERSLSAGFDVHLVKPVDIALLDELLASVSERRAASGTARPLP</sequence>
<feature type="domain" description="PAC" evidence="12">
    <location>
        <begin position="240"/>
        <end position="292"/>
    </location>
</feature>
<dbReference type="InterPro" id="IPR011006">
    <property type="entry name" value="CheY-like_superfamily"/>
</dbReference>
<dbReference type="SUPFAM" id="SSF55785">
    <property type="entry name" value="PYP-like sensor domain (PAS domain)"/>
    <property type="match status" value="2"/>
</dbReference>
<dbReference type="SMART" id="SM00086">
    <property type="entry name" value="PAC"/>
    <property type="match status" value="2"/>
</dbReference>
<dbReference type="Pfam" id="PF08448">
    <property type="entry name" value="PAS_4"/>
    <property type="match status" value="1"/>
</dbReference>
<feature type="domain" description="Response regulatory" evidence="10">
    <location>
        <begin position="543"/>
        <end position="659"/>
    </location>
</feature>
<dbReference type="SMART" id="SM00091">
    <property type="entry name" value="PAS"/>
    <property type="match status" value="2"/>
</dbReference>
<dbReference type="PROSITE" id="PS50109">
    <property type="entry name" value="HIS_KIN"/>
    <property type="match status" value="1"/>
</dbReference>
<evidence type="ECO:0000259" key="10">
    <source>
        <dbReference type="PROSITE" id="PS50110"/>
    </source>
</evidence>
<keyword evidence="4 7" id="KW-0597">Phosphoprotein</keyword>
<feature type="modified residue" description="4-aspartylphosphate" evidence="7">
    <location>
        <position position="592"/>
    </location>
</feature>
<dbReference type="STRING" id="60547.GCA_000751215_03186"/>
<evidence type="ECO:0000256" key="3">
    <source>
        <dbReference type="ARBA" id="ARBA00012438"/>
    </source>
</evidence>
<proteinExistence type="predicted"/>
<keyword evidence="14" id="KW-1185">Reference proteome</keyword>
<name>A0A069PY34_9BURK</name>
<dbReference type="CDD" id="cd17580">
    <property type="entry name" value="REC_2_DhkD-like"/>
    <property type="match status" value="1"/>
</dbReference>
<comment type="catalytic activity">
    <reaction evidence="1">
        <text>ATP + protein L-histidine = ADP + protein N-phospho-L-histidine.</text>
        <dbReference type="EC" id="2.7.13.3"/>
    </reaction>
</comment>
<evidence type="ECO:0000313" key="13">
    <source>
        <dbReference type="EMBL" id="KDR42321.1"/>
    </source>
</evidence>
<dbReference type="Proteomes" id="UP000027466">
    <property type="component" value="Unassembled WGS sequence"/>
</dbReference>
<protein>
    <recommendedName>
        <fullName evidence="3">histidine kinase</fullName>
        <ecNumber evidence="3">2.7.13.3</ecNumber>
    </recommendedName>
</protein>
<dbReference type="SUPFAM" id="SSF52172">
    <property type="entry name" value="CheY-like"/>
    <property type="match status" value="1"/>
</dbReference>
<keyword evidence="5" id="KW-0808">Transferase</keyword>
<dbReference type="CDD" id="cd00082">
    <property type="entry name" value="HisKA"/>
    <property type="match status" value="1"/>
</dbReference>
<dbReference type="InterPro" id="IPR003594">
    <property type="entry name" value="HATPase_dom"/>
</dbReference>
<dbReference type="InterPro" id="IPR036890">
    <property type="entry name" value="HATPase_C_sf"/>
</dbReference>
<dbReference type="AlphaFoldDB" id="A0A069PY34"/>
<feature type="domain" description="Histidine kinase" evidence="9">
    <location>
        <begin position="302"/>
        <end position="520"/>
    </location>
</feature>
<accession>A0A069PY34</accession>
<dbReference type="Pfam" id="PF00512">
    <property type="entry name" value="HisKA"/>
    <property type="match status" value="1"/>
</dbReference>
<dbReference type="InterPro" id="IPR001789">
    <property type="entry name" value="Sig_transdc_resp-reg_receiver"/>
</dbReference>
<dbReference type="PROSITE" id="PS50110">
    <property type="entry name" value="RESPONSE_REGULATORY"/>
    <property type="match status" value="1"/>
</dbReference>
<evidence type="ECO:0000256" key="1">
    <source>
        <dbReference type="ARBA" id="ARBA00000085"/>
    </source>
</evidence>
<comment type="subcellular location">
    <subcellularLocation>
        <location evidence="2">Cell inner membrane</location>
        <topology evidence="2">Multi-pass membrane protein</topology>
    </subcellularLocation>
</comment>
<dbReference type="FunFam" id="3.30.565.10:FF:000006">
    <property type="entry name" value="Sensor histidine kinase WalK"/>
    <property type="match status" value="1"/>
</dbReference>
<dbReference type="Gene3D" id="3.40.50.2300">
    <property type="match status" value="1"/>
</dbReference>
<evidence type="ECO:0000256" key="2">
    <source>
        <dbReference type="ARBA" id="ARBA00004429"/>
    </source>
</evidence>
<dbReference type="EMBL" id="JFHC01000018">
    <property type="protein sequence ID" value="KDR42321.1"/>
    <property type="molecule type" value="Genomic_DNA"/>
</dbReference>
<dbReference type="InterPro" id="IPR036097">
    <property type="entry name" value="HisK_dim/P_sf"/>
</dbReference>
<gene>
    <name evidence="13" type="ORF">BG61_10730</name>
</gene>
<organism evidence="13 14">
    <name type="scientific">Caballeronia glathei</name>
    <dbReference type="NCBI Taxonomy" id="60547"/>
    <lineage>
        <taxon>Bacteria</taxon>
        <taxon>Pseudomonadati</taxon>
        <taxon>Pseudomonadota</taxon>
        <taxon>Betaproteobacteria</taxon>
        <taxon>Burkholderiales</taxon>
        <taxon>Burkholderiaceae</taxon>
        <taxon>Caballeronia</taxon>
    </lineage>
</organism>
<dbReference type="CDD" id="cd00130">
    <property type="entry name" value="PAS"/>
    <property type="match status" value="2"/>
</dbReference>
<dbReference type="SUPFAM" id="SSF47384">
    <property type="entry name" value="Homodimeric domain of signal transducing histidine kinase"/>
    <property type="match status" value="1"/>
</dbReference>